<evidence type="ECO:0000256" key="1">
    <source>
        <dbReference type="ARBA" id="ARBA00022723"/>
    </source>
</evidence>
<dbReference type="InterPro" id="IPR002048">
    <property type="entry name" value="EF_hand_dom"/>
</dbReference>
<dbReference type="Gene3D" id="1.10.238.10">
    <property type="entry name" value="EF-hand"/>
    <property type="match status" value="2"/>
</dbReference>
<evidence type="ECO:0000256" key="2">
    <source>
        <dbReference type="ARBA" id="ARBA00022737"/>
    </source>
</evidence>
<organism evidence="5 6">
    <name type="scientific">Polypterus senegalus</name>
    <name type="common">Senegal bichir</name>
    <dbReference type="NCBI Taxonomy" id="55291"/>
    <lineage>
        <taxon>Eukaryota</taxon>
        <taxon>Metazoa</taxon>
        <taxon>Chordata</taxon>
        <taxon>Craniata</taxon>
        <taxon>Vertebrata</taxon>
        <taxon>Euteleostomi</taxon>
        <taxon>Actinopterygii</taxon>
        <taxon>Polypteriformes</taxon>
        <taxon>Polypteridae</taxon>
        <taxon>Polypterus</taxon>
    </lineage>
</organism>
<keyword evidence="3" id="KW-0106">Calcium</keyword>
<sequence length="164" mass="18837">MFSRFTDFNKKHNTTITDVDKRKFTEVFEQCDEDKDGYLNREDLKVAVVMLFGYKPSKAETNAMMASSIQAGLPGLPLEHFLKLMASKLLAQDEYEKTRQVFTAFDVSCRGFLTLEDFKRAFACVASHLPGQTVQETFREVDRDSDGHVSFKDFEFILSYGEDQ</sequence>
<keyword evidence="2" id="KW-0677">Repeat</keyword>
<feature type="non-terminal residue" evidence="5">
    <location>
        <position position="164"/>
    </location>
</feature>
<dbReference type="InterPro" id="IPR011992">
    <property type="entry name" value="EF-hand-dom_pair"/>
</dbReference>
<dbReference type="CDD" id="cd00051">
    <property type="entry name" value="EFh"/>
    <property type="match status" value="1"/>
</dbReference>
<accession>A0A8X7WYV9</accession>
<feature type="domain" description="EF-hand" evidence="4">
    <location>
        <begin position="129"/>
        <end position="164"/>
    </location>
</feature>
<dbReference type="GO" id="GO:0005509">
    <property type="term" value="F:calcium ion binding"/>
    <property type="evidence" value="ECO:0007669"/>
    <property type="project" value="InterPro"/>
</dbReference>
<dbReference type="RefSeq" id="XP_039597501.1">
    <property type="nucleotide sequence ID" value="XM_039741567.1"/>
</dbReference>
<name>A0A8X7WYV9_POLSE</name>
<dbReference type="FunFam" id="1.10.238.10:FF:000001">
    <property type="entry name" value="Calmodulin 1"/>
    <property type="match status" value="1"/>
</dbReference>
<dbReference type="AlphaFoldDB" id="A0A8X7WYV9"/>
<dbReference type="PROSITE" id="PS00018">
    <property type="entry name" value="EF_HAND_1"/>
    <property type="match status" value="2"/>
</dbReference>
<dbReference type="Proteomes" id="UP000886611">
    <property type="component" value="Unassembled WGS sequence"/>
</dbReference>
<reference evidence="5 6" key="1">
    <citation type="journal article" date="2021" name="Cell">
        <title>Tracing the genetic footprints of vertebrate landing in non-teleost ray-finned fishes.</title>
        <authorList>
            <person name="Bi X."/>
            <person name="Wang K."/>
            <person name="Yang L."/>
            <person name="Pan H."/>
            <person name="Jiang H."/>
            <person name="Wei Q."/>
            <person name="Fang M."/>
            <person name="Yu H."/>
            <person name="Zhu C."/>
            <person name="Cai Y."/>
            <person name="He Y."/>
            <person name="Gan X."/>
            <person name="Zeng H."/>
            <person name="Yu D."/>
            <person name="Zhu Y."/>
            <person name="Jiang H."/>
            <person name="Qiu Q."/>
            <person name="Yang H."/>
            <person name="Zhang Y.E."/>
            <person name="Wang W."/>
            <person name="Zhu M."/>
            <person name="He S."/>
            <person name="Zhang G."/>
        </authorList>
    </citation>
    <scope>NUCLEOTIDE SEQUENCE [LARGE SCALE GENOMIC DNA]</scope>
    <source>
        <strain evidence="5">Bchr_013</strain>
    </source>
</reference>
<dbReference type="Pfam" id="PF13833">
    <property type="entry name" value="EF-hand_8"/>
    <property type="match status" value="1"/>
</dbReference>
<evidence type="ECO:0000256" key="3">
    <source>
        <dbReference type="ARBA" id="ARBA00022837"/>
    </source>
</evidence>
<dbReference type="GeneID" id="120518662"/>
<feature type="domain" description="EF-hand" evidence="4">
    <location>
        <begin position="93"/>
        <end position="128"/>
    </location>
</feature>
<feature type="non-terminal residue" evidence="5">
    <location>
        <position position="1"/>
    </location>
</feature>
<feature type="domain" description="EF-hand" evidence="4">
    <location>
        <begin position="19"/>
        <end position="54"/>
    </location>
</feature>
<evidence type="ECO:0000313" key="6">
    <source>
        <dbReference type="Proteomes" id="UP000886611"/>
    </source>
</evidence>
<dbReference type="SUPFAM" id="SSF47473">
    <property type="entry name" value="EF-hand"/>
    <property type="match status" value="1"/>
</dbReference>
<dbReference type="EMBL" id="JAATIS010008546">
    <property type="protein sequence ID" value="KAG2457502.1"/>
    <property type="molecule type" value="Genomic_DNA"/>
</dbReference>
<dbReference type="InterPro" id="IPR050403">
    <property type="entry name" value="Myosin_RLC"/>
</dbReference>
<evidence type="ECO:0000259" key="4">
    <source>
        <dbReference type="PROSITE" id="PS50222"/>
    </source>
</evidence>
<keyword evidence="1" id="KW-0479">Metal-binding</keyword>
<dbReference type="InterPro" id="IPR018247">
    <property type="entry name" value="EF_Hand_1_Ca_BS"/>
</dbReference>
<proteinExistence type="predicted"/>
<comment type="caution">
    <text evidence="5">The sequence shown here is derived from an EMBL/GenBank/DDBJ whole genome shotgun (WGS) entry which is preliminary data.</text>
</comment>
<dbReference type="SMART" id="SM00054">
    <property type="entry name" value="EFh"/>
    <property type="match status" value="3"/>
</dbReference>
<dbReference type="Pfam" id="PF13499">
    <property type="entry name" value="EF-hand_7"/>
    <property type="match status" value="1"/>
</dbReference>
<evidence type="ECO:0000313" key="5">
    <source>
        <dbReference type="EMBL" id="KAG2457502.1"/>
    </source>
</evidence>
<gene>
    <name evidence="5" type="primary">Efcab11</name>
    <name evidence="5" type="ORF">GTO96_0012416</name>
</gene>
<protein>
    <submittedName>
        <fullName evidence="5">EFC11 protein</fullName>
    </submittedName>
</protein>
<dbReference type="PANTHER" id="PTHR23049">
    <property type="entry name" value="MYOSIN REGULATORY LIGHT CHAIN 2"/>
    <property type="match status" value="1"/>
</dbReference>
<keyword evidence="6" id="KW-1185">Reference proteome</keyword>
<dbReference type="PROSITE" id="PS50222">
    <property type="entry name" value="EF_HAND_2"/>
    <property type="match status" value="3"/>
</dbReference>